<dbReference type="Gene3D" id="2.60.120.260">
    <property type="entry name" value="Galactose-binding domain-like"/>
    <property type="match status" value="1"/>
</dbReference>
<dbReference type="GO" id="GO:0034975">
    <property type="term" value="P:protein folding in endoplasmic reticulum"/>
    <property type="evidence" value="ECO:0007669"/>
    <property type="project" value="TreeGrafter"/>
</dbReference>
<feature type="compositionally biased region" description="Polar residues" evidence="5">
    <location>
        <begin position="281"/>
        <end position="299"/>
    </location>
</feature>
<evidence type="ECO:0000313" key="7">
    <source>
        <dbReference type="Proteomes" id="UP000887565"/>
    </source>
</evidence>
<feature type="region of interest" description="Disordered" evidence="5">
    <location>
        <begin position="83"/>
        <end position="111"/>
    </location>
</feature>
<dbReference type="PANTHER" id="PTHR12953">
    <property type="entry name" value="MEMBRANE PROTEIN CH1 RELATED"/>
    <property type="match status" value="1"/>
</dbReference>
<evidence type="ECO:0000256" key="3">
    <source>
        <dbReference type="ARBA" id="ARBA00022989"/>
    </source>
</evidence>
<organism evidence="7 8">
    <name type="scientific">Romanomermis culicivorax</name>
    <name type="common">Nematode worm</name>
    <dbReference type="NCBI Taxonomy" id="13658"/>
    <lineage>
        <taxon>Eukaryota</taxon>
        <taxon>Metazoa</taxon>
        <taxon>Ecdysozoa</taxon>
        <taxon>Nematoda</taxon>
        <taxon>Enoplea</taxon>
        <taxon>Dorylaimia</taxon>
        <taxon>Mermithida</taxon>
        <taxon>Mermithoidea</taxon>
        <taxon>Mermithidae</taxon>
        <taxon>Romanomermis</taxon>
    </lineage>
</organism>
<evidence type="ECO:0000256" key="1">
    <source>
        <dbReference type="ARBA" id="ARBA00004308"/>
    </source>
</evidence>
<reference evidence="8" key="1">
    <citation type="submission" date="2022-11" db="UniProtKB">
        <authorList>
            <consortium name="WormBaseParasite"/>
        </authorList>
    </citation>
    <scope>IDENTIFICATION</scope>
</reference>
<dbReference type="InterPro" id="IPR012919">
    <property type="entry name" value="SUN_dom"/>
</dbReference>
<evidence type="ECO:0000256" key="4">
    <source>
        <dbReference type="ARBA" id="ARBA00023136"/>
    </source>
</evidence>
<keyword evidence="7" id="KW-1185">Reference proteome</keyword>
<dbReference type="InterPro" id="IPR045120">
    <property type="entry name" value="Suco/Slp1-like"/>
</dbReference>
<dbReference type="GO" id="GO:0005737">
    <property type="term" value="C:cytoplasm"/>
    <property type="evidence" value="ECO:0007669"/>
    <property type="project" value="TreeGrafter"/>
</dbReference>
<proteinExistence type="predicted"/>
<keyword evidence="2" id="KW-0812">Transmembrane</keyword>
<keyword evidence="3" id="KW-1133">Transmembrane helix</keyword>
<comment type="subcellular location">
    <subcellularLocation>
        <location evidence="1">Endomembrane system</location>
    </subcellularLocation>
</comment>
<evidence type="ECO:0000259" key="6">
    <source>
        <dbReference type="PROSITE" id="PS51469"/>
    </source>
</evidence>
<sequence>ALSFVSTTFCHSCSRKDYFAEGIVKFSCTLDEYFFQNKPNTTKQDQARHISEELQPTNNEPPIAPFEDWAILKIQEQTKIKSSTDHKISAQNVQNNQQSTHNEQENSKSSRNYAKKELDEYMLNPCQTEKPKFFVVELCESVQISHFELANFELFSSNFKDFRLYAAERYPSPDWLFLGQFKAQDSRQIHRFAIDNQKIYAKYIKVELLSNYGDEHFCSLTLIRVSGVSMVEDYENEAAAAAVLTPTLDEQQISSNIQANDSILNDTLQSLDTKIHQSATSEVVPSSANSTQNLTTQPPETVGKDYLETAKLAVLSVAKGVYGKVFNTAVKESDVGISQEHEDSISKGILLLNTTKNSTKFNLTNPIEKNETCNEHDFWLGFQLRSSIHANISNETKTIVEENIFHSIQDFSLKNYE</sequence>
<evidence type="ECO:0000313" key="8">
    <source>
        <dbReference type="WBParaSite" id="nRc.2.0.1.t47604-RA"/>
    </source>
</evidence>
<dbReference type="AlphaFoldDB" id="A0A915L981"/>
<dbReference type="GO" id="GO:0012505">
    <property type="term" value="C:endomembrane system"/>
    <property type="evidence" value="ECO:0007669"/>
    <property type="project" value="UniProtKB-SubCell"/>
</dbReference>
<accession>A0A915L981</accession>
<evidence type="ECO:0000256" key="5">
    <source>
        <dbReference type="SAM" id="MobiDB-lite"/>
    </source>
</evidence>
<dbReference type="PROSITE" id="PS51469">
    <property type="entry name" value="SUN"/>
    <property type="match status" value="1"/>
</dbReference>
<feature type="compositionally biased region" description="Basic and acidic residues" evidence="5">
    <location>
        <begin position="102"/>
        <end position="111"/>
    </location>
</feature>
<dbReference type="Pfam" id="PF07738">
    <property type="entry name" value="Sad1_UNC"/>
    <property type="match status" value="1"/>
</dbReference>
<keyword evidence="4" id="KW-0472">Membrane</keyword>
<dbReference type="Proteomes" id="UP000887565">
    <property type="component" value="Unplaced"/>
</dbReference>
<dbReference type="WBParaSite" id="nRc.2.0.1.t47604-RA">
    <property type="protein sequence ID" value="nRc.2.0.1.t47604-RA"/>
    <property type="gene ID" value="nRc.2.0.1.g47604"/>
</dbReference>
<evidence type="ECO:0000256" key="2">
    <source>
        <dbReference type="ARBA" id="ARBA00022692"/>
    </source>
</evidence>
<name>A0A915L981_ROMCU</name>
<dbReference type="PANTHER" id="PTHR12953:SF0">
    <property type="entry name" value="SUN DOMAIN-CONTAINING OSSIFICATION FACTOR"/>
    <property type="match status" value="1"/>
</dbReference>
<protein>
    <submittedName>
        <fullName evidence="8">SUN domain-containing protein</fullName>
    </submittedName>
</protein>
<feature type="region of interest" description="Disordered" evidence="5">
    <location>
        <begin position="281"/>
        <end position="300"/>
    </location>
</feature>
<dbReference type="GO" id="GO:0016020">
    <property type="term" value="C:membrane"/>
    <property type="evidence" value="ECO:0007669"/>
    <property type="project" value="InterPro"/>
</dbReference>
<feature type="compositionally biased region" description="Polar residues" evidence="5">
    <location>
        <begin position="89"/>
        <end position="101"/>
    </location>
</feature>
<feature type="domain" description="SUN" evidence="6">
    <location>
        <begin position="74"/>
        <end position="230"/>
    </location>
</feature>